<organism evidence="1 2">
    <name type="scientific">Lasius niger</name>
    <name type="common">Black garden ant</name>
    <dbReference type="NCBI Taxonomy" id="67767"/>
    <lineage>
        <taxon>Eukaryota</taxon>
        <taxon>Metazoa</taxon>
        <taxon>Ecdysozoa</taxon>
        <taxon>Arthropoda</taxon>
        <taxon>Hexapoda</taxon>
        <taxon>Insecta</taxon>
        <taxon>Pterygota</taxon>
        <taxon>Neoptera</taxon>
        <taxon>Endopterygota</taxon>
        <taxon>Hymenoptera</taxon>
        <taxon>Apocrita</taxon>
        <taxon>Aculeata</taxon>
        <taxon>Formicoidea</taxon>
        <taxon>Formicidae</taxon>
        <taxon>Formicinae</taxon>
        <taxon>Lasius</taxon>
        <taxon>Lasius</taxon>
    </lineage>
</organism>
<accession>A0A0J7KEP5</accession>
<gene>
    <name evidence="1" type="ORF">RF55_11699</name>
</gene>
<name>A0A0J7KEP5_LASNI</name>
<protein>
    <submittedName>
        <fullName evidence="1">Icme protein</fullName>
    </submittedName>
</protein>
<proteinExistence type="predicted"/>
<dbReference type="Proteomes" id="UP000036403">
    <property type="component" value="Unassembled WGS sequence"/>
</dbReference>
<evidence type="ECO:0000313" key="1">
    <source>
        <dbReference type="EMBL" id="KMQ88757.1"/>
    </source>
</evidence>
<evidence type="ECO:0000313" key="2">
    <source>
        <dbReference type="Proteomes" id="UP000036403"/>
    </source>
</evidence>
<sequence length="176" mass="17701">MAPIASAAYVEPPVNDTTLFAGDIQNATGDVIGSIDPSGNITDASTGNNIGTVNAQGKVFDSFQHLLGSVPAGEKNAAFALAKNALRTGAPPTGFSESSAGDFAGQVKDDNGIVLGNIDPTGAITEIETGEYIGRVQANGQVFADDGEGLGSVDLGDQMAAYKMAKAGPAKPEDNG</sequence>
<dbReference type="PaxDb" id="67767-A0A0J7KEP5"/>
<dbReference type="AlphaFoldDB" id="A0A0J7KEP5"/>
<dbReference type="EMBL" id="LBMM01008602">
    <property type="protein sequence ID" value="KMQ88757.1"/>
    <property type="molecule type" value="Genomic_DNA"/>
</dbReference>
<keyword evidence="2" id="KW-1185">Reference proteome</keyword>
<comment type="caution">
    <text evidence="1">The sequence shown here is derived from an EMBL/GenBank/DDBJ whole genome shotgun (WGS) entry which is preliminary data.</text>
</comment>
<reference evidence="1 2" key="1">
    <citation type="submission" date="2015-04" db="EMBL/GenBank/DDBJ databases">
        <title>Lasius niger genome sequencing.</title>
        <authorList>
            <person name="Konorov E.A."/>
            <person name="Nikitin M.A."/>
            <person name="Kirill M.V."/>
            <person name="Chang P."/>
        </authorList>
    </citation>
    <scope>NUCLEOTIDE SEQUENCE [LARGE SCALE GENOMIC DNA]</scope>
    <source>
        <tissue evidence="1">Whole</tissue>
    </source>
</reference>